<accession>A0A103DZV8</accession>
<dbReference type="Pfam" id="PF05521">
    <property type="entry name" value="Phage_HCP"/>
    <property type="match status" value="1"/>
</dbReference>
<dbReference type="Gene3D" id="2.40.10.270">
    <property type="entry name" value="Bacteriophage SPP1 head-tail adaptor protein"/>
    <property type="match status" value="1"/>
</dbReference>
<protein>
    <recommendedName>
        <fullName evidence="3">Head-tail adaptor protein</fullName>
    </recommendedName>
</protein>
<dbReference type="AlphaFoldDB" id="A0A103DZV8"/>
<reference evidence="1 2" key="1">
    <citation type="submission" date="2015-11" db="EMBL/GenBank/DDBJ databases">
        <title>Expanding the genomic diversity of Burkholderia species for the development of highly accurate diagnostics.</title>
        <authorList>
            <person name="Sahl J."/>
            <person name="Keim P."/>
            <person name="Wagner D."/>
        </authorList>
    </citation>
    <scope>NUCLEOTIDE SEQUENCE [LARGE SCALE GENOMIC DNA]</scope>
    <source>
        <strain evidence="1 2">TSV85</strain>
    </source>
</reference>
<proteinExistence type="predicted"/>
<dbReference type="NCBIfam" id="TIGR01563">
    <property type="entry name" value="gp16_SPP1"/>
    <property type="match status" value="1"/>
</dbReference>
<evidence type="ECO:0008006" key="3">
    <source>
        <dbReference type="Google" id="ProtNLM"/>
    </source>
</evidence>
<dbReference type="InterPro" id="IPR038666">
    <property type="entry name" value="SSP1_head-tail_sf"/>
</dbReference>
<sequence length="91" mass="10239">MAEAARGSSREASALHVRLWADVLFVSGKEHIVSGAERSVAVASMRIRFRRDINSTMRIRCDGQLYDIVVVLPNRRKDHLDLSVKVGEKYA</sequence>
<evidence type="ECO:0000313" key="1">
    <source>
        <dbReference type="EMBL" id="KVE25812.1"/>
    </source>
</evidence>
<dbReference type="Proteomes" id="UP000062788">
    <property type="component" value="Unassembled WGS sequence"/>
</dbReference>
<dbReference type="InterPro" id="IPR008767">
    <property type="entry name" value="Phage_SPP1_head-tail_adaptor"/>
</dbReference>
<dbReference type="EMBL" id="LOWA01000037">
    <property type="protein sequence ID" value="KVE25812.1"/>
    <property type="molecule type" value="Genomic_DNA"/>
</dbReference>
<evidence type="ECO:0000313" key="2">
    <source>
        <dbReference type="Proteomes" id="UP000062788"/>
    </source>
</evidence>
<keyword evidence="2" id="KW-1185">Reference proteome</keyword>
<name>A0A103DZV8_9BURK</name>
<organism evidence="1 2">
    <name type="scientific">Burkholderia singularis</name>
    <dbReference type="NCBI Taxonomy" id="1503053"/>
    <lineage>
        <taxon>Bacteria</taxon>
        <taxon>Pseudomonadati</taxon>
        <taxon>Pseudomonadota</taxon>
        <taxon>Betaproteobacteria</taxon>
        <taxon>Burkholderiales</taxon>
        <taxon>Burkholderiaceae</taxon>
        <taxon>Burkholderia</taxon>
        <taxon>pseudomallei group</taxon>
    </lineage>
</organism>
<gene>
    <name evidence="1" type="ORF">WS67_17655</name>
</gene>
<comment type="caution">
    <text evidence="1">The sequence shown here is derived from an EMBL/GenBank/DDBJ whole genome shotgun (WGS) entry which is preliminary data.</text>
</comment>